<dbReference type="OrthoDB" id="9809908at2"/>
<gene>
    <name evidence="3" type="ORF">SAMN04488508_101615</name>
</gene>
<dbReference type="PANTHER" id="PTHR34220:SF7">
    <property type="entry name" value="SENSOR HISTIDINE KINASE YPDA"/>
    <property type="match status" value="1"/>
</dbReference>
<feature type="transmembrane region" description="Helical" evidence="1">
    <location>
        <begin position="7"/>
        <end position="26"/>
    </location>
</feature>
<feature type="domain" description="Signal transduction histidine kinase internal region" evidence="2">
    <location>
        <begin position="166"/>
        <end position="241"/>
    </location>
</feature>
<evidence type="ECO:0000313" key="3">
    <source>
        <dbReference type="EMBL" id="SHI43404.1"/>
    </source>
</evidence>
<organism evidence="3 4">
    <name type="scientific">Aquimarina spongiae</name>
    <dbReference type="NCBI Taxonomy" id="570521"/>
    <lineage>
        <taxon>Bacteria</taxon>
        <taxon>Pseudomonadati</taxon>
        <taxon>Bacteroidota</taxon>
        <taxon>Flavobacteriia</taxon>
        <taxon>Flavobacteriales</taxon>
        <taxon>Flavobacteriaceae</taxon>
        <taxon>Aquimarina</taxon>
    </lineage>
</organism>
<sequence>MLKNGRVYIYGTFVLLIVFFNFVYELEHTSIQEAIQETIVILPTTFLFIWIIYKVRAILTTKNKFFKKRLIDPLNKVGMISMIVFKTLFISVLWEVMTSYLFIDDDDTVDSGLSEGSLFLVVLVSVLIVTLFVYFFENYLTVIENRHKMKMELSKHESEKIISKYLSLKKQLNPHFLFNSFNSLSALIHTDTHKADTFLQELSNVYRYNLDYSEELVVPVEKELVFIKSYMELQRIRFKEAIVINYQIDAPKMKYLIPPMTLELLVENAIKHNVVENENPLLINIVTQGDYIIAENNFQPRKTPIGKDSSLGIGLKNLKNQYDLIHKEIPTFTIENQKYIARIPLIAPNL</sequence>
<dbReference type="AlphaFoldDB" id="A0A1M6B3T2"/>
<keyword evidence="1" id="KW-1133">Transmembrane helix</keyword>
<evidence type="ECO:0000256" key="1">
    <source>
        <dbReference type="SAM" id="Phobius"/>
    </source>
</evidence>
<evidence type="ECO:0000259" key="2">
    <source>
        <dbReference type="Pfam" id="PF06580"/>
    </source>
</evidence>
<keyword evidence="4" id="KW-1185">Reference proteome</keyword>
<dbReference type="GO" id="GO:0016020">
    <property type="term" value="C:membrane"/>
    <property type="evidence" value="ECO:0007669"/>
    <property type="project" value="InterPro"/>
</dbReference>
<dbReference type="InterPro" id="IPR010559">
    <property type="entry name" value="Sig_transdc_His_kin_internal"/>
</dbReference>
<keyword evidence="1" id="KW-0812">Transmembrane</keyword>
<keyword evidence="1" id="KW-0472">Membrane</keyword>
<feature type="transmembrane region" description="Helical" evidence="1">
    <location>
        <begin position="77"/>
        <end position="97"/>
    </location>
</feature>
<reference evidence="4" key="1">
    <citation type="submission" date="2016-11" db="EMBL/GenBank/DDBJ databases">
        <authorList>
            <person name="Varghese N."/>
            <person name="Submissions S."/>
        </authorList>
    </citation>
    <scope>NUCLEOTIDE SEQUENCE [LARGE SCALE GENOMIC DNA]</scope>
    <source>
        <strain evidence="4">DSM 22623</strain>
    </source>
</reference>
<protein>
    <submittedName>
        <fullName evidence="3">Histidine kinase</fullName>
    </submittedName>
</protein>
<dbReference type="Pfam" id="PF06580">
    <property type="entry name" value="His_kinase"/>
    <property type="match status" value="1"/>
</dbReference>
<dbReference type="EMBL" id="FQYP01000001">
    <property type="protein sequence ID" value="SHI43404.1"/>
    <property type="molecule type" value="Genomic_DNA"/>
</dbReference>
<dbReference type="RefSeq" id="WP_073313758.1">
    <property type="nucleotide sequence ID" value="NZ_FQYP01000001.1"/>
</dbReference>
<keyword evidence="3" id="KW-0418">Kinase</keyword>
<dbReference type="InterPro" id="IPR050640">
    <property type="entry name" value="Bact_2-comp_sensor_kinase"/>
</dbReference>
<dbReference type="Proteomes" id="UP000184432">
    <property type="component" value="Unassembled WGS sequence"/>
</dbReference>
<accession>A0A1M6B3T2</accession>
<feature type="transmembrane region" description="Helical" evidence="1">
    <location>
        <begin position="117"/>
        <end position="140"/>
    </location>
</feature>
<dbReference type="STRING" id="570521.SAMN04488508_101615"/>
<proteinExistence type="predicted"/>
<evidence type="ECO:0000313" key="4">
    <source>
        <dbReference type="Proteomes" id="UP000184432"/>
    </source>
</evidence>
<dbReference type="GO" id="GO:0000155">
    <property type="term" value="F:phosphorelay sensor kinase activity"/>
    <property type="evidence" value="ECO:0007669"/>
    <property type="project" value="InterPro"/>
</dbReference>
<feature type="transmembrane region" description="Helical" evidence="1">
    <location>
        <begin position="38"/>
        <end position="56"/>
    </location>
</feature>
<name>A0A1M6B3T2_9FLAO</name>
<dbReference type="PANTHER" id="PTHR34220">
    <property type="entry name" value="SENSOR HISTIDINE KINASE YPDA"/>
    <property type="match status" value="1"/>
</dbReference>
<keyword evidence="3" id="KW-0808">Transferase</keyword>